<gene>
    <name evidence="1" type="ordered locus">MYPU_6620</name>
</gene>
<proteinExistence type="predicted"/>
<dbReference type="PIR" id="F90594">
    <property type="entry name" value="F90594"/>
</dbReference>
<dbReference type="eggNOG" id="ENOG5030IKV">
    <property type="taxonomic scope" value="Bacteria"/>
</dbReference>
<accession>Q98PQ7</accession>
<evidence type="ECO:0000313" key="2">
    <source>
        <dbReference type="Proteomes" id="UP000000528"/>
    </source>
</evidence>
<dbReference type="Gene3D" id="3.20.20.140">
    <property type="entry name" value="Metal-dependent hydrolases"/>
    <property type="match status" value="1"/>
</dbReference>
<sequence>MKNMNDKKIKIDLHLHSPYSSTNGTKIKWTSEEEAIRILKDNNIALASFTDHNTFNFDFFTRIQNLALEYSPKVVFLPGIEVDLVRKDGKKGQSIFIFNPKQDLIKLQKHIKKIARKWMYTYQEFLDQLKDFDFLAIPHIGKGSTEDFLKQEDIESCQVDALEVTNLNHTNYKKIIKSNPNYSTVAFSDTHAWNKYPQHTKLITMIEGDPSYENLKTKLLERKNFVKQPHKESE</sequence>
<dbReference type="Proteomes" id="UP000000528">
    <property type="component" value="Chromosome"/>
</dbReference>
<dbReference type="EMBL" id="AL445565">
    <property type="protein sequence ID" value="CAC13835.1"/>
    <property type="molecule type" value="Genomic_DNA"/>
</dbReference>
<organism evidence="2">
    <name type="scientific">Mycoplasmopsis pulmonis (strain UAB CTIP)</name>
    <name type="common">Mycoplasma pulmonis</name>
    <dbReference type="NCBI Taxonomy" id="272635"/>
    <lineage>
        <taxon>Bacteria</taxon>
        <taxon>Bacillati</taxon>
        <taxon>Mycoplasmatota</taxon>
        <taxon>Mycoplasmoidales</taxon>
        <taxon>Metamycoplasmataceae</taxon>
        <taxon>Mycoplasmopsis</taxon>
    </lineage>
</organism>
<reference evidence="1 2" key="1">
    <citation type="journal article" date="2001" name="Nucleic Acids Res.">
        <title>The complete genome sequence of the murine respiratory pathogen Mycoplasma pulmonis.</title>
        <authorList>
            <person name="Chambaud I."/>
            <person name="Heilig R."/>
            <person name="Ferris S."/>
            <person name="Barbe V."/>
            <person name="Samson D."/>
            <person name="Galisson F."/>
            <person name="Moszer I."/>
            <person name="Dybvig K."/>
            <person name="Wroblewski H."/>
            <person name="Viari A."/>
            <person name="Rocha E.P.C."/>
            <person name="Blanchard A."/>
        </authorList>
    </citation>
    <scope>NUCLEOTIDE SEQUENCE [LARGE SCALE GENOMIC DNA]</scope>
    <source>
        <strain evidence="1 2">UAB CTIP</strain>
    </source>
</reference>
<keyword evidence="2" id="KW-1185">Reference proteome</keyword>
<evidence type="ECO:0008006" key="3">
    <source>
        <dbReference type="Google" id="ProtNLM"/>
    </source>
</evidence>
<dbReference type="AlphaFoldDB" id="Q98PQ7"/>
<dbReference type="KEGG" id="mpu:MYPU_6620"/>
<dbReference type="STRING" id="272635.gene:17577269"/>
<protein>
    <recommendedName>
        <fullName evidence="3">Polymerase/histidinol phosphatase N-terminal domain-containing protein</fullName>
    </recommendedName>
</protein>
<dbReference type="SUPFAM" id="SSF89550">
    <property type="entry name" value="PHP domain-like"/>
    <property type="match status" value="1"/>
</dbReference>
<evidence type="ECO:0000313" key="1">
    <source>
        <dbReference type="EMBL" id="CAC13835.1"/>
    </source>
</evidence>
<dbReference type="HOGENOM" id="CLU_1183996_0_0_14"/>
<dbReference type="InterPro" id="IPR016195">
    <property type="entry name" value="Pol/histidinol_Pase-like"/>
</dbReference>
<name>Q98PQ7_MYCPU</name>